<accession>A0ABR9MPB4</accession>
<dbReference type="Gene3D" id="2.60.40.10">
    <property type="entry name" value="Immunoglobulins"/>
    <property type="match status" value="1"/>
</dbReference>
<dbReference type="Pfam" id="PF03422">
    <property type="entry name" value="CBM_6"/>
    <property type="match status" value="1"/>
</dbReference>
<dbReference type="Pfam" id="PF13199">
    <property type="entry name" value="Glyco_hydro_66"/>
    <property type="match status" value="1"/>
</dbReference>
<feature type="chain" id="PRO_5046383979" evidence="3">
    <location>
        <begin position="21"/>
        <end position="785"/>
    </location>
</feature>
<protein>
    <submittedName>
        <fullName evidence="5">Carbohydrate-binding protein</fullName>
    </submittedName>
</protein>
<feature type="domain" description="CBM6" evidence="4">
    <location>
        <begin position="701"/>
        <end position="777"/>
    </location>
</feature>
<sequence length="785" mass="84496">MKKTLTATALLLGMAGSAHAGILSGTLIRRVIDDRAFYQPGDRATISIEMTNTTGADFNGKLNLTTCSRGHLLAIDAHNVSIPDGASQTSSFTITVPSLVANGYQLSINALQASDSGYAMCTGTGSSSSDPVDVASGAINVANHAQDDPIEGFVDPQAMQSVTDYEAVARNMAQYHINIVQFYDWGSRHDAPYTDAASWRNLQNVTVTREETAGLVGAFRRHGIFSQLYTLWNGAYADWPSRNPNVTIGMGAFRNRCGLKGTCTVADQISIGGNWKDWGWAIDGIVQENPANGRWQKWITSQYLAAMKGWGFDGVHLDTLGDPGMPAHDAKGRLIDDFGSYLADFANQVQAATGVCTDINQVSTWNLQDEAVRGNSCNLYVEPHPEFGDNAYFPSFNGLMEQAHEWTSRPLIVAYYPQQVMSGSLEPDKALSGDTVPFCNPEDDGGQKVCPASSPGIELLLGQVAVSGASELMLGDIDHLIPGPFFSRPTLKMGADLQQFMADYYNWFVAFRDLLRGHSVDTPDIVFISDSSGQNIGASDGNAGKVYYHPWDRAGVAEGVSLTNLVGLKDNRIDDPDGTHSPVEQKNIRVTMQLYGGRPTGQAWYAAPDYNHGFPQPLSYSVGTSGSDGFGNPVYTATFTIPSLKTSGIAWVEGNTLKNRTDWTLDGTASDLIRGGTPSWSPNGMGGRVAATVHGCCGRGIYWDGIDFGQGVSSLAAVTYSQHGGVMEFRLDSQDGPVLARLTVPQSKGGNVDSSQTQIIQSPTGVHRVWVVFPGQDVSLYGWRP</sequence>
<dbReference type="SUPFAM" id="SSF49785">
    <property type="entry name" value="Galactose-binding domain-like"/>
    <property type="match status" value="1"/>
</dbReference>
<dbReference type="RefSeq" id="WP_192848170.1">
    <property type="nucleotide sequence ID" value="NZ_JADAQV010000001.1"/>
</dbReference>
<dbReference type="Proteomes" id="UP000599085">
    <property type="component" value="Unassembled WGS sequence"/>
</dbReference>
<dbReference type="InterPro" id="IPR008979">
    <property type="entry name" value="Galactose-bd-like_sf"/>
</dbReference>
<proteinExistence type="inferred from homology"/>
<dbReference type="Gene3D" id="2.60.40.1180">
    <property type="entry name" value="Golgi alpha-mannosidase II"/>
    <property type="match status" value="1"/>
</dbReference>
<name>A0ABR9MPB4_9PROT</name>
<evidence type="ECO:0000256" key="2">
    <source>
        <dbReference type="ARBA" id="ARBA00022729"/>
    </source>
</evidence>
<dbReference type="InterPro" id="IPR013780">
    <property type="entry name" value="Glyco_hydro_b"/>
</dbReference>
<keyword evidence="2 3" id="KW-0732">Signal</keyword>
<gene>
    <name evidence="5" type="ORF">IGM82_02270</name>
</gene>
<reference evidence="5 6" key="1">
    <citation type="submission" date="2020-09" db="EMBL/GenBank/DDBJ databases">
        <title>Bombella mellium and Bombella favum sp. nov., two novel species isolated from honey of Apis mellifera.</title>
        <authorList>
            <person name="Hilgarth M."/>
            <person name="Redwitz J."/>
            <person name="Ehrmann M.A."/>
            <person name="Vogel R.F."/>
            <person name="Jakob F."/>
        </authorList>
    </citation>
    <scope>NUCLEOTIDE SEQUENCE [LARGE SCALE GENOMIC DNA]</scope>
    <source>
        <strain evidence="5 6">MRM1</strain>
    </source>
</reference>
<feature type="signal peptide" evidence="3">
    <location>
        <begin position="1"/>
        <end position="20"/>
    </location>
</feature>
<dbReference type="Gene3D" id="2.60.120.260">
    <property type="entry name" value="Galactose-binding domain-like"/>
    <property type="match status" value="1"/>
</dbReference>
<evidence type="ECO:0000259" key="4">
    <source>
        <dbReference type="Pfam" id="PF03422"/>
    </source>
</evidence>
<evidence type="ECO:0000256" key="1">
    <source>
        <dbReference type="ARBA" id="ARBA00010837"/>
    </source>
</evidence>
<comment type="similarity">
    <text evidence="1">Belongs to the glycosyl hydrolase 66 family.</text>
</comment>
<keyword evidence="6" id="KW-1185">Reference proteome</keyword>
<evidence type="ECO:0000256" key="3">
    <source>
        <dbReference type="SAM" id="SignalP"/>
    </source>
</evidence>
<dbReference type="CDD" id="cd04084">
    <property type="entry name" value="CBM6_xylanase-like"/>
    <property type="match status" value="1"/>
</dbReference>
<evidence type="ECO:0000313" key="6">
    <source>
        <dbReference type="Proteomes" id="UP000599085"/>
    </source>
</evidence>
<comment type="caution">
    <text evidence="5">The sequence shown here is derived from an EMBL/GenBank/DDBJ whole genome shotgun (WGS) entry which is preliminary data.</text>
</comment>
<dbReference type="InterPro" id="IPR025092">
    <property type="entry name" value="Glyco_hydro_66"/>
</dbReference>
<dbReference type="InterPro" id="IPR005084">
    <property type="entry name" value="CBM6"/>
</dbReference>
<dbReference type="Gene3D" id="3.20.20.80">
    <property type="entry name" value="Glycosidases"/>
    <property type="match status" value="1"/>
</dbReference>
<dbReference type="EMBL" id="JADAQV010000001">
    <property type="protein sequence ID" value="MBE1723241.1"/>
    <property type="molecule type" value="Genomic_DNA"/>
</dbReference>
<organism evidence="5 6">
    <name type="scientific">Bombella apis</name>
    <dbReference type="NCBI Taxonomy" id="1785988"/>
    <lineage>
        <taxon>Bacteria</taxon>
        <taxon>Pseudomonadati</taxon>
        <taxon>Pseudomonadota</taxon>
        <taxon>Alphaproteobacteria</taxon>
        <taxon>Acetobacterales</taxon>
        <taxon>Acetobacteraceae</taxon>
        <taxon>Bombella</taxon>
    </lineage>
</organism>
<evidence type="ECO:0000313" key="5">
    <source>
        <dbReference type="EMBL" id="MBE1723241.1"/>
    </source>
</evidence>
<dbReference type="InterPro" id="IPR013783">
    <property type="entry name" value="Ig-like_fold"/>
</dbReference>